<dbReference type="InterPro" id="IPR004029">
    <property type="entry name" value="UreE_N"/>
</dbReference>
<dbReference type="HAMAP" id="MF_00822">
    <property type="entry name" value="UreE"/>
    <property type="match status" value="1"/>
</dbReference>
<evidence type="ECO:0000256" key="3">
    <source>
        <dbReference type="ARBA" id="ARBA00023186"/>
    </source>
</evidence>
<feature type="domain" description="UreE urease accessory N-terminal" evidence="4">
    <location>
        <begin position="16"/>
        <end position="79"/>
    </location>
</feature>
<dbReference type="EMBL" id="KF900604">
    <property type="protein sequence ID" value="AIF00866.1"/>
    <property type="molecule type" value="Genomic_DNA"/>
</dbReference>
<sequence length="168" mass="19150">MLLVDSILGNSYHGNNLKEKIDFAKENNTLKRLFLSRAQMEKSHLRAETEDGLEIGLSLEPGTVLRNGDVLEINSQLIIIHQLPEKVIRVMINENEWSPNLLVQLGHIIGNRHRPLSITSDGCIMFPIHDETEVELFEKLFSDIIDHISLVVEDQIFVPNNGMNVHEH</sequence>
<accession>A0A075GA17</accession>
<dbReference type="Gene3D" id="2.60.260.20">
    <property type="entry name" value="Urease metallochaperone UreE, N-terminal domain"/>
    <property type="match status" value="1"/>
</dbReference>
<dbReference type="GO" id="GO:0016151">
    <property type="term" value="F:nickel cation binding"/>
    <property type="evidence" value="ECO:0007669"/>
    <property type="project" value="InterPro"/>
</dbReference>
<evidence type="ECO:0000256" key="1">
    <source>
        <dbReference type="ARBA" id="ARBA00022490"/>
    </source>
</evidence>
<evidence type="ECO:0000259" key="4">
    <source>
        <dbReference type="SMART" id="SM00988"/>
    </source>
</evidence>
<evidence type="ECO:0000313" key="5">
    <source>
        <dbReference type="EMBL" id="AIF00866.1"/>
    </source>
</evidence>
<organism evidence="5">
    <name type="scientific">uncultured marine thaumarchaeote KM3_13_C11</name>
    <dbReference type="NCBI Taxonomy" id="1456007"/>
    <lineage>
        <taxon>Archaea</taxon>
        <taxon>Nitrososphaerota</taxon>
        <taxon>environmental samples</taxon>
    </lineage>
</organism>
<keyword evidence="3" id="KW-0143">Chaperone</keyword>
<dbReference type="SUPFAM" id="SSF69287">
    <property type="entry name" value="Urease metallochaperone UreE, N-terminal domain"/>
    <property type="match status" value="1"/>
</dbReference>
<keyword evidence="2" id="KW-0533">Nickel</keyword>
<keyword evidence="1" id="KW-0963">Cytoplasm</keyword>
<evidence type="ECO:0000256" key="2">
    <source>
        <dbReference type="ARBA" id="ARBA00022596"/>
    </source>
</evidence>
<dbReference type="AlphaFoldDB" id="A0A075GA17"/>
<protein>
    <submittedName>
        <fullName evidence="5">Urease accessory protein (UreE)</fullName>
    </submittedName>
</protein>
<gene>
    <name evidence="5" type="primary">ureE</name>
</gene>
<name>A0A075GA17_9ARCH</name>
<dbReference type="InterPro" id="IPR036118">
    <property type="entry name" value="UreE_N_sf"/>
</dbReference>
<dbReference type="GO" id="GO:0005737">
    <property type="term" value="C:cytoplasm"/>
    <property type="evidence" value="ECO:0007669"/>
    <property type="project" value="InterPro"/>
</dbReference>
<dbReference type="SMART" id="SM00988">
    <property type="entry name" value="UreE_N"/>
    <property type="match status" value="1"/>
</dbReference>
<proteinExistence type="inferred from homology"/>
<dbReference type="GO" id="GO:0006457">
    <property type="term" value="P:protein folding"/>
    <property type="evidence" value="ECO:0007669"/>
    <property type="project" value="InterPro"/>
</dbReference>
<reference evidence="5" key="1">
    <citation type="journal article" date="2014" name="Genome Biol. Evol.">
        <title>Pangenome evidence for extensive interdomain horizontal transfer affecting lineage core and shell genes in uncultured planktonic thaumarchaeota and euryarchaeota.</title>
        <authorList>
            <person name="Deschamps P."/>
            <person name="Zivanovic Y."/>
            <person name="Moreira D."/>
            <person name="Rodriguez-Valera F."/>
            <person name="Lopez-Garcia P."/>
        </authorList>
    </citation>
    <scope>NUCLEOTIDE SEQUENCE</scope>
</reference>
<dbReference type="SUPFAM" id="SSF69737">
    <property type="entry name" value="Urease metallochaperone UreE, C-terminal domain"/>
    <property type="match status" value="1"/>
</dbReference>
<dbReference type="InterPro" id="IPR012406">
    <property type="entry name" value="UreE"/>
</dbReference>
<dbReference type="Pfam" id="PF02814">
    <property type="entry name" value="UreE_N"/>
    <property type="match status" value="1"/>
</dbReference>